<dbReference type="PROSITE" id="PS00509">
    <property type="entry name" value="RAS_GTPASE_ACTIV_1"/>
    <property type="match status" value="1"/>
</dbReference>
<keyword evidence="1" id="KW-0343">GTPase activation</keyword>
<dbReference type="PROSITE" id="PS50003">
    <property type="entry name" value="PH_DOMAIN"/>
    <property type="match status" value="1"/>
</dbReference>
<dbReference type="InterPro" id="IPR039360">
    <property type="entry name" value="Ras_GTPase"/>
</dbReference>
<organism evidence="5 6">
    <name type="scientific">Mesorhabditis spiculigera</name>
    <dbReference type="NCBI Taxonomy" id="96644"/>
    <lineage>
        <taxon>Eukaryota</taxon>
        <taxon>Metazoa</taxon>
        <taxon>Ecdysozoa</taxon>
        <taxon>Nematoda</taxon>
        <taxon>Chromadorea</taxon>
        <taxon>Rhabditida</taxon>
        <taxon>Rhabditina</taxon>
        <taxon>Rhabditomorpha</taxon>
        <taxon>Rhabditoidea</taxon>
        <taxon>Rhabditidae</taxon>
        <taxon>Mesorhabditinae</taxon>
        <taxon>Mesorhabditis</taxon>
    </lineage>
</organism>
<dbReference type="InterPro" id="IPR001849">
    <property type="entry name" value="PH_domain"/>
</dbReference>
<protein>
    <submittedName>
        <fullName evidence="5">Uncharacterized protein</fullName>
    </submittedName>
</protein>
<evidence type="ECO:0000256" key="2">
    <source>
        <dbReference type="SAM" id="MobiDB-lite"/>
    </source>
</evidence>
<feature type="compositionally biased region" description="Acidic residues" evidence="2">
    <location>
        <begin position="48"/>
        <end position="69"/>
    </location>
</feature>
<feature type="compositionally biased region" description="Polar residues" evidence="2">
    <location>
        <begin position="136"/>
        <end position="145"/>
    </location>
</feature>
<evidence type="ECO:0000259" key="4">
    <source>
        <dbReference type="PROSITE" id="PS50018"/>
    </source>
</evidence>
<feature type="compositionally biased region" description="Acidic residues" evidence="2">
    <location>
        <begin position="11"/>
        <end position="21"/>
    </location>
</feature>
<dbReference type="Pfam" id="PF00169">
    <property type="entry name" value="PH"/>
    <property type="match status" value="1"/>
</dbReference>
<dbReference type="CDD" id="cd05128">
    <property type="entry name" value="RasGAP_GAP1_like"/>
    <property type="match status" value="1"/>
</dbReference>
<feature type="non-terminal residue" evidence="5">
    <location>
        <position position="1084"/>
    </location>
</feature>
<name>A0AA36DB65_9BILA</name>
<evidence type="ECO:0000313" key="5">
    <source>
        <dbReference type="EMBL" id="CAJ0583150.1"/>
    </source>
</evidence>
<feature type="region of interest" description="Disordered" evidence="2">
    <location>
        <begin position="173"/>
        <end position="282"/>
    </location>
</feature>
<evidence type="ECO:0000313" key="6">
    <source>
        <dbReference type="Proteomes" id="UP001177023"/>
    </source>
</evidence>
<feature type="compositionally biased region" description="Basic and acidic residues" evidence="2">
    <location>
        <begin position="22"/>
        <end position="39"/>
    </location>
</feature>
<keyword evidence="6" id="KW-1185">Reference proteome</keyword>
<comment type="caution">
    <text evidence="5">The sequence shown here is derived from an EMBL/GenBank/DDBJ whole genome shotgun (WGS) entry which is preliminary data.</text>
</comment>
<feature type="region of interest" description="Disordered" evidence="2">
    <location>
        <begin position="136"/>
        <end position="160"/>
    </location>
</feature>
<dbReference type="SMART" id="SM00323">
    <property type="entry name" value="RasGAP"/>
    <property type="match status" value="1"/>
</dbReference>
<dbReference type="InterPro" id="IPR008936">
    <property type="entry name" value="Rho_GTPase_activation_prot"/>
</dbReference>
<feature type="region of interest" description="Disordered" evidence="2">
    <location>
        <begin position="1"/>
        <end position="76"/>
    </location>
</feature>
<proteinExistence type="predicted"/>
<dbReference type="AlphaFoldDB" id="A0AA36DB65"/>
<dbReference type="InterPro" id="IPR011993">
    <property type="entry name" value="PH-like_dom_sf"/>
</dbReference>
<dbReference type="InterPro" id="IPR023152">
    <property type="entry name" value="RasGAP_CS"/>
</dbReference>
<dbReference type="GO" id="GO:0005096">
    <property type="term" value="F:GTPase activator activity"/>
    <property type="evidence" value="ECO:0007669"/>
    <property type="project" value="UniProtKB-KW"/>
</dbReference>
<dbReference type="PROSITE" id="PS50018">
    <property type="entry name" value="RAS_GTPASE_ACTIV_2"/>
    <property type="match status" value="1"/>
</dbReference>
<dbReference type="PANTHER" id="PTHR10194">
    <property type="entry name" value="RAS GTPASE-ACTIVATING PROTEINS"/>
    <property type="match status" value="1"/>
</dbReference>
<dbReference type="SUPFAM" id="SSF50729">
    <property type="entry name" value="PH domain-like"/>
    <property type="match status" value="1"/>
</dbReference>
<evidence type="ECO:0000256" key="1">
    <source>
        <dbReference type="ARBA" id="ARBA00022468"/>
    </source>
</evidence>
<gene>
    <name evidence="5" type="ORF">MSPICULIGERA_LOCUS21250</name>
</gene>
<dbReference type="PANTHER" id="PTHR10194:SF148">
    <property type="entry name" value="GTPASE-ACTIVATING PROTEIN"/>
    <property type="match status" value="1"/>
</dbReference>
<dbReference type="SMART" id="SM00233">
    <property type="entry name" value="PH"/>
    <property type="match status" value="1"/>
</dbReference>
<feature type="domain" description="PH" evidence="3">
    <location>
        <begin position="855"/>
        <end position="954"/>
    </location>
</feature>
<dbReference type="Pfam" id="PF00616">
    <property type="entry name" value="RasGAP"/>
    <property type="match status" value="2"/>
</dbReference>
<dbReference type="Gene3D" id="1.10.506.10">
    <property type="entry name" value="GTPase Activation - p120gap, domain 1"/>
    <property type="match status" value="2"/>
</dbReference>
<evidence type="ECO:0000259" key="3">
    <source>
        <dbReference type="PROSITE" id="PS50003"/>
    </source>
</evidence>
<dbReference type="InterPro" id="IPR001936">
    <property type="entry name" value="RasGAP_dom"/>
</dbReference>
<feature type="compositionally biased region" description="Polar residues" evidence="2">
    <location>
        <begin position="183"/>
        <end position="192"/>
    </location>
</feature>
<feature type="domain" description="Ras-GAP" evidence="4">
    <location>
        <begin position="609"/>
        <end position="802"/>
    </location>
</feature>
<dbReference type="Gene3D" id="2.30.29.30">
    <property type="entry name" value="Pleckstrin-homology domain (PH domain)/Phosphotyrosine-binding domain (PTB)"/>
    <property type="match status" value="1"/>
</dbReference>
<dbReference type="SUPFAM" id="SSF48350">
    <property type="entry name" value="GTPase activation domain, GAP"/>
    <property type="match status" value="1"/>
</dbReference>
<feature type="compositionally biased region" description="Low complexity" evidence="2">
    <location>
        <begin position="247"/>
        <end position="257"/>
    </location>
</feature>
<accession>A0AA36DB65</accession>
<dbReference type="EMBL" id="CATQJA010002665">
    <property type="protein sequence ID" value="CAJ0583150.1"/>
    <property type="molecule type" value="Genomic_DNA"/>
</dbReference>
<dbReference type="Proteomes" id="UP001177023">
    <property type="component" value="Unassembled WGS sequence"/>
</dbReference>
<reference evidence="5" key="1">
    <citation type="submission" date="2023-06" db="EMBL/GenBank/DDBJ databases">
        <authorList>
            <person name="Delattre M."/>
        </authorList>
    </citation>
    <scope>NUCLEOTIDE SEQUENCE</scope>
    <source>
        <strain evidence="5">AF72</strain>
    </source>
</reference>
<sequence>MSPSGGIWSEPSDEVTPDDLEKEPPEEKQERSCHPRRESSSYSMEFGPENDADDEEDNRTRDMDEDDELNLPSLPCFSPIASPLFAPKYKHSAQMSDDGSMTTLSESIISFGRRHGDLTLDDSCFDLLNTSAENSPVFPRNSTQEFFPRKPSVPEPQLNPNVMELKENDFRKRSASACIPRSDTASTINEPSPKQRPPERSLRKVSVKTKRPASLSSEITLLSREQPVVFTLEPSTSAKDEKENEPSTETSSSATSLAERKKSIRKPSFETMHPLLPKGKLSRPLQSIPAQSVMEKPAPITPPDIMERFIWDHPLPGRQVGDLRVVETLRVKVLSMRGLRGSSSQKPVYILGKLDSKDIFQSAAIAKADSEDMLEEFTYDVSIPFNHLHLVAVEAGKIGKPARPIGRVSVKRKDLMKVAGRDQFYPLRVVSKFSDVQGQICVDIRRMSSSFSIRVVDYSDLNVKDATELYLHVKCGDGAKEAKRLRIGTAGELQMDCPREGPLSIKMSLWHELLKGLNNVFHGQVRVEVDDRWSNGSKWFYLRPKQSDNDKSRKEGAGLGEMKLWFSYTADHVLPFTTYQPLFNALTTSVKIEYKASAVALLENLPQVDLGALARPLVQIFAHSGDIHSLLHLVYRQEVRKCQDLNTLFRSQSLASRMLFELMKTYGHQYLLTTLKPLIDKIYSERKSCEIDPARIQNGDSIEKNTETLLSYFTLCFDRIVESSARCPISLRNIFADLRKTVSAETGRVEIERLAESSFLIMRFFAAALLNPKSFGIKRDQPDSRASRTLLLISKILQRLANECVATNPLTSKEPWLEPILRQVTDDAHKETMIHFLDKIALQLDTKAMANESLAVIKEGYLVESRPRTARRWSLIPQQKKRFVYLTEDSLCWQKSRKGVLDHKGSVLLGTIEKITSGERNTFNIETGEVQVEFEAASAAEMKDWVTEIERQRLRGDPNGVTLGEELSVMGNADVERALEEVHLILVEHANVFVQWRNSLENTSTSSEPAVTIPQNLEPKDEEVRKQLFATLDNLLAATYAIETIHRDAVSKYMNHIRNGAGTRENPIGDENYLLLKRKFNIDP</sequence>
<dbReference type="CDD" id="cd00821">
    <property type="entry name" value="PH"/>
    <property type="match status" value="1"/>
</dbReference>